<protein>
    <submittedName>
        <fullName evidence="2">Uncharacterized protein</fullName>
    </submittedName>
</protein>
<dbReference type="EMBL" id="CAKOES020000064">
    <property type="protein sequence ID" value="CAH2329811.1"/>
    <property type="molecule type" value="Genomic_DNA"/>
</dbReference>
<dbReference type="AlphaFoldDB" id="A0AAD1TL87"/>
<organism evidence="2 3">
    <name type="scientific">Pelobates cultripes</name>
    <name type="common">Western spadefoot toad</name>
    <dbReference type="NCBI Taxonomy" id="61616"/>
    <lineage>
        <taxon>Eukaryota</taxon>
        <taxon>Metazoa</taxon>
        <taxon>Chordata</taxon>
        <taxon>Craniata</taxon>
        <taxon>Vertebrata</taxon>
        <taxon>Euteleostomi</taxon>
        <taxon>Amphibia</taxon>
        <taxon>Batrachia</taxon>
        <taxon>Anura</taxon>
        <taxon>Pelobatoidea</taxon>
        <taxon>Pelobatidae</taxon>
        <taxon>Pelobates</taxon>
    </lineage>
</organism>
<evidence type="ECO:0000313" key="3">
    <source>
        <dbReference type="Proteomes" id="UP001295444"/>
    </source>
</evidence>
<sequence>MQLVTSILSATKGTDLRPPSILHTGKVHHSFWFGRSKMRARQPRLVGGDGERYTSDNRGDHMMHLHQSPLTTNELHDGNKRE</sequence>
<evidence type="ECO:0000313" key="2">
    <source>
        <dbReference type="EMBL" id="CAH2329811.1"/>
    </source>
</evidence>
<dbReference type="Proteomes" id="UP001295444">
    <property type="component" value="Unassembled WGS sequence"/>
</dbReference>
<reference evidence="2" key="1">
    <citation type="submission" date="2022-03" db="EMBL/GenBank/DDBJ databases">
        <authorList>
            <person name="Alioto T."/>
            <person name="Alioto T."/>
            <person name="Gomez Garrido J."/>
        </authorList>
    </citation>
    <scope>NUCLEOTIDE SEQUENCE</scope>
</reference>
<accession>A0AAD1TL87</accession>
<keyword evidence="3" id="KW-1185">Reference proteome</keyword>
<feature type="region of interest" description="Disordered" evidence="1">
    <location>
        <begin position="42"/>
        <end position="82"/>
    </location>
</feature>
<gene>
    <name evidence="2" type="ORF">PECUL_23A003955</name>
</gene>
<name>A0AAD1TL87_PELCU</name>
<evidence type="ECO:0000256" key="1">
    <source>
        <dbReference type="SAM" id="MobiDB-lite"/>
    </source>
</evidence>
<feature type="compositionally biased region" description="Basic and acidic residues" evidence="1">
    <location>
        <begin position="49"/>
        <end position="63"/>
    </location>
</feature>
<proteinExistence type="predicted"/>
<comment type="caution">
    <text evidence="2">The sequence shown here is derived from an EMBL/GenBank/DDBJ whole genome shotgun (WGS) entry which is preliminary data.</text>
</comment>